<evidence type="ECO:0000256" key="6">
    <source>
        <dbReference type="ARBA" id="ARBA00022962"/>
    </source>
</evidence>
<comment type="function">
    <text evidence="8">Small subunit of the glutamine-dependent carbamoyl phosphate synthetase (CPSase). CPSase catalyzes the formation of carbamoyl phosphate from the ammonia moiety of glutamine, carbonate, and phosphate donated by ATP, constituting the first step of 2 biosynthetic pathways, one leading to arginine and/or urea and the other to pyrimidine nucleotides. The small subunit (glutamine amidotransferase) binds and cleaves glutamine to supply the large subunit with the substrate ammonia.</text>
</comment>
<feature type="binding site" evidence="8">
    <location>
        <position position="246"/>
    </location>
    <ligand>
        <name>L-glutamine</name>
        <dbReference type="ChEBI" id="CHEBI:58359"/>
    </ligand>
</feature>
<feature type="active site" evidence="8">
    <location>
        <position position="357"/>
    </location>
</feature>
<evidence type="ECO:0000256" key="4">
    <source>
        <dbReference type="ARBA" id="ARBA00022741"/>
    </source>
</evidence>
<dbReference type="Pfam" id="PF00117">
    <property type="entry name" value="GATase"/>
    <property type="match status" value="1"/>
</dbReference>
<feature type="domain" description="Carbamoyl-phosphate synthase small subunit N-terminal" evidence="9">
    <location>
        <begin position="6"/>
        <end position="136"/>
    </location>
</feature>
<dbReference type="InterPro" id="IPR035686">
    <property type="entry name" value="CPSase_GATase1"/>
</dbReference>
<dbReference type="NCBIfam" id="TIGR01368">
    <property type="entry name" value="CPSaseIIsmall"/>
    <property type="match status" value="1"/>
</dbReference>
<dbReference type="Gene3D" id="3.50.30.20">
    <property type="entry name" value="Carbamoyl-phosphate synthase small subunit, N-terminal domain"/>
    <property type="match status" value="1"/>
</dbReference>
<dbReference type="InterPro" id="IPR017926">
    <property type="entry name" value="GATASE"/>
</dbReference>
<dbReference type="PRINTS" id="PR00096">
    <property type="entry name" value="GATASE"/>
</dbReference>
<feature type="binding site" evidence="8">
    <location>
        <position position="317"/>
    </location>
    <ligand>
        <name>L-glutamine</name>
        <dbReference type="ChEBI" id="CHEBI:58359"/>
    </ligand>
</feature>
<dbReference type="NCBIfam" id="NF009475">
    <property type="entry name" value="PRK12838.1"/>
    <property type="match status" value="1"/>
</dbReference>
<comment type="caution">
    <text evidence="8">Lacks conserved residue(s) required for the propagation of feature annotation.</text>
</comment>
<dbReference type="SUPFAM" id="SSF52317">
    <property type="entry name" value="Class I glutamine amidotransferase-like"/>
    <property type="match status" value="1"/>
</dbReference>
<dbReference type="PRINTS" id="PR00099">
    <property type="entry name" value="CPSGATASE"/>
</dbReference>
<dbReference type="InterPro" id="IPR006274">
    <property type="entry name" value="CarbamoylP_synth_ssu"/>
</dbReference>
<dbReference type="GO" id="GO:0044205">
    <property type="term" value="P:'de novo' UMP biosynthetic process"/>
    <property type="evidence" value="ECO:0007669"/>
    <property type="project" value="UniProtKB-UniRule"/>
</dbReference>
<dbReference type="RefSeq" id="WP_115011195.1">
    <property type="nucleotide sequence ID" value="NZ_UGHV01000001.1"/>
</dbReference>
<dbReference type="SUPFAM" id="SSF52021">
    <property type="entry name" value="Carbamoyl phosphate synthetase, small subunit N-terminal domain"/>
    <property type="match status" value="1"/>
</dbReference>
<dbReference type="InterPro" id="IPR036480">
    <property type="entry name" value="CarbP_synth_ssu_N_sf"/>
</dbReference>
<dbReference type="PRINTS" id="PR00097">
    <property type="entry name" value="ANTSNTHASEII"/>
</dbReference>
<dbReference type="PANTHER" id="PTHR43418">
    <property type="entry name" value="MULTIFUNCTIONAL TRYPTOPHAN BIOSYNTHESIS PROTEIN-RELATED"/>
    <property type="match status" value="1"/>
</dbReference>
<keyword evidence="4 8" id="KW-0547">Nucleotide-binding</keyword>
<evidence type="ECO:0000259" key="9">
    <source>
        <dbReference type="SMART" id="SM01097"/>
    </source>
</evidence>
<comment type="pathway">
    <text evidence="8">Pyrimidine metabolism; UMP biosynthesis via de novo pathway; (S)-dihydroorotate from bicarbonate: step 1/3.</text>
</comment>
<dbReference type="SMART" id="SM01097">
    <property type="entry name" value="CPSase_sm_chain"/>
    <property type="match status" value="1"/>
</dbReference>
<comment type="similarity">
    <text evidence="2 8">Belongs to the CarA family.</text>
</comment>
<dbReference type="Pfam" id="PF00988">
    <property type="entry name" value="CPSase_sm_chain"/>
    <property type="match status" value="1"/>
</dbReference>
<sequence>MADDIRPAWVYCANGVYFQAQAFSGSGTMVGEIVFNTSLTGYQEIITDPSYAGQFIVFTMPEIGIVGVNEQDCESRDVFASGVIVRHYDDTISNFRAQESLKSFLDERNILGICGVDTRALVKMIRAQGSMMMVASSDISDRDELARILRDSPAIEQQNHIENVSTTSDFTHTQGVYEFTDFSYSKPITRYKVAVIDFGAKRNILNELVSAGLLAKVYPHTFCADELCKAFEKGEIDGVFLSNGPGDPKMLSKEVGEITKLIAAKIPIFGICLGHQLLALAHGYETYKLKFGHHGGNHPVKNLLDNSVEITSQNHNYCVPESIEQVAVVTHRNLFDNTIEGVAYKNAPIFSVQHHPEASPGPRESRNIFECFAKLIDERRNHDRASR</sequence>
<comment type="subunit">
    <text evidence="8">Composed of two chains; the small (or glutamine) chain promotes the hydrolysis of glutamine to ammonia, which is used by the large (or ammonia) chain to synthesize carbamoyl phosphate. Tetramer of heterodimers (alpha,beta)4.</text>
</comment>
<keyword evidence="8" id="KW-0028">Amino-acid biosynthesis</keyword>
<dbReference type="CDD" id="cd01744">
    <property type="entry name" value="GATase1_CPSase"/>
    <property type="match status" value="1"/>
</dbReference>
<dbReference type="EMBL" id="UGHV01000001">
    <property type="protein sequence ID" value="STO96899.1"/>
    <property type="molecule type" value="Genomic_DNA"/>
</dbReference>
<feature type="binding site" evidence="8">
    <location>
        <position position="244"/>
    </location>
    <ligand>
        <name>L-glutamine</name>
        <dbReference type="ChEBI" id="CHEBI:58359"/>
    </ligand>
</feature>
<dbReference type="Proteomes" id="UP000254841">
    <property type="component" value="Unassembled WGS sequence"/>
</dbReference>
<dbReference type="GO" id="GO:0005524">
    <property type="term" value="F:ATP binding"/>
    <property type="evidence" value="ECO:0007669"/>
    <property type="project" value="UniProtKB-UniRule"/>
</dbReference>
<dbReference type="UniPathway" id="UPA00068">
    <property type="reaction ID" value="UER00171"/>
</dbReference>
<evidence type="ECO:0000256" key="7">
    <source>
        <dbReference type="ARBA" id="ARBA00048816"/>
    </source>
</evidence>
<evidence type="ECO:0000256" key="2">
    <source>
        <dbReference type="ARBA" id="ARBA00007800"/>
    </source>
</evidence>
<comment type="catalytic activity">
    <reaction evidence="8">
        <text>L-glutamine + H2O = L-glutamate + NH4(+)</text>
        <dbReference type="Rhea" id="RHEA:15889"/>
        <dbReference type="ChEBI" id="CHEBI:15377"/>
        <dbReference type="ChEBI" id="CHEBI:28938"/>
        <dbReference type="ChEBI" id="CHEBI:29985"/>
        <dbReference type="ChEBI" id="CHEBI:58359"/>
    </reaction>
</comment>
<comment type="pathway">
    <text evidence="1 8">Amino-acid biosynthesis; L-arginine biosynthesis; carbamoyl phosphate from bicarbonate: step 1/1.</text>
</comment>
<evidence type="ECO:0000256" key="3">
    <source>
        <dbReference type="ARBA" id="ARBA00022598"/>
    </source>
</evidence>
<keyword evidence="6 8" id="KW-0315">Glutamine amidotransferase</keyword>
<proteinExistence type="inferred from homology"/>
<dbReference type="EC" id="6.3.5.5" evidence="8"/>
<dbReference type="GO" id="GO:0004359">
    <property type="term" value="F:glutaminase activity"/>
    <property type="evidence" value="ECO:0007669"/>
    <property type="project" value="RHEA"/>
</dbReference>
<feature type="binding site" evidence="8">
    <location>
        <position position="314"/>
    </location>
    <ligand>
        <name>L-glutamine</name>
        <dbReference type="ChEBI" id="CHEBI:58359"/>
    </ligand>
</feature>
<feature type="active site" evidence="8">
    <location>
        <position position="355"/>
    </location>
</feature>
<dbReference type="InterPro" id="IPR002474">
    <property type="entry name" value="CarbamoylP_synth_ssu_N"/>
</dbReference>
<organism evidence="10 11">
    <name type="scientific">Helicobacter canis</name>
    <dbReference type="NCBI Taxonomy" id="29419"/>
    <lineage>
        <taxon>Bacteria</taxon>
        <taxon>Pseudomonadati</taxon>
        <taxon>Campylobacterota</taxon>
        <taxon>Epsilonproteobacteria</taxon>
        <taxon>Campylobacterales</taxon>
        <taxon>Helicobacteraceae</taxon>
        <taxon>Helicobacter</taxon>
    </lineage>
</organism>
<evidence type="ECO:0000256" key="8">
    <source>
        <dbReference type="HAMAP-Rule" id="MF_01209"/>
    </source>
</evidence>
<reference evidence="10 11" key="1">
    <citation type="submission" date="2018-06" db="EMBL/GenBank/DDBJ databases">
        <authorList>
            <consortium name="Pathogen Informatics"/>
            <person name="Doyle S."/>
        </authorList>
    </citation>
    <scope>NUCLEOTIDE SEQUENCE [LARGE SCALE GENOMIC DNA]</scope>
    <source>
        <strain evidence="10 11">NCTC12410</strain>
    </source>
</reference>
<keyword evidence="8" id="KW-0665">Pyrimidine biosynthesis</keyword>
<evidence type="ECO:0000313" key="11">
    <source>
        <dbReference type="Proteomes" id="UP000254841"/>
    </source>
</evidence>
<dbReference type="GO" id="GO:0006526">
    <property type="term" value="P:L-arginine biosynthetic process"/>
    <property type="evidence" value="ECO:0007669"/>
    <property type="project" value="UniProtKB-UniRule"/>
</dbReference>
<dbReference type="GO" id="GO:0004088">
    <property type="term" value="F:carbamoyl-phosphate synthase (glutamine-hydrolyzing) activity"/>
    <property type="evidence" value="ECO:0007669"/>
    <property type="project" value="UniProtKB-UniRule"/>
</dbReference>
<feature type="binding site" evidence="8">
    <location>
        <position position="273"/>
    </location>
    <ligand>
        <name>L-glutamine</name>
        <dbReference type="ChEBI" id="CHEBI:58359"/>
    </ligand>
</feature>
<dbReference type="PROSITE" id="PS51273">
    <property type="entry name" value="GATASE_TYPE_1"/>
    <property type="match status" value="1"/>
</dbReference>
<keyword evidence="8" id="KW-0055">Arginine biosynthesis</keyword>
<dbReference type="GO" id="GO:0006541">
    <property type="term" value="P:glutamine metabolic process"/>
    <property type="evidence" value="ECO:0007669"/>
    <property type="project" value="InterPro"/>
</dbReference>
<dbReference type="InterPro" id="IPR029062">
    <property type="entry name" value="Class_I_gatase-like"/>
</dbReference>
<gene>
    <name evidence="8 10" type="primary">carA</name>
    <name evidence="10" type="ORF">NCTC12410_00716</name>
</gene>
<dbReference type="OrthoDB" id="9804328at2"/>
<feature type="binding site" evidence="8">
    <location>
        <position position="276"/>
    </location>
    <ligand>
        <name>L-glutamine</name>
        <dbReference type="ChEBI" id="CHEBI:58359"/>
    </ligand>
</feature>
<feature type="binding site" evidence="8">
    <location>
        <position position="50"/>
    </location>
    <ligand>
        <name>L-glutamine</name>
        <dbReference type="ChEBI" id="CHEBI:58359"/>
    </ligand>
</feature>
<dbReference type="PANTHER" id="PTHR43418:SF7">
    <property type="entry name" value="CARBAMOYL-PHOSPHATE SYNTHASE SMALL CHAIN"/>
    <property type="match status" value="1"/>
</dbReference>
<feature type="active site" description="Nucleophile" evidence="8">
    <location>
        <position position="272"/>
    </location>
</feature>
<dbReference type="Gene3D" id="3.40.50.880">
    <property type="match status" value="1"/>
</dbReference>
<name>A0A377J3J2_9HELI</name>
<comment type="catalytic activity">
    <reaction evidence="7 8">
        <text>hydrogencarbonate + L-glutamine + 2 ATP + H2O = carbamoyl phosphate + L-glutamate + 2 ADP + phosphate + 2 H(+)</text>
        <dbReference type="Rhea" id="RHEA:18633"/>
        <dbReference type="ChEBI" id="CHEBI:15377"/>
        <dbReference type="ChEBI" id="CHEBI:15378"/>
        <dbReference type="ChEBI" id="CHEBI:17544"/>
        <dbReference type="ChEBI" id="CHEBI:29985"/>
        <dbReference type="ChEBI" id="CHEBI:30616"/>
        <dbReference type="ChEBI" id="CHEBI:43474"/>
        <dbReference type="ChEBI" id="CHEBI:58228"/>
        <dbReference type="ChEBI" id="CHEBI:58359"/>
        <dbReference type="ChEBI" id="CHEBI:456216"/>
        <dbReference type="EC" id="6.3.5.5"/>
    </reaction>
</comment>
<dbReference type="AlphaFoldDB" id="A0A377J3J2"/>
<accession>A0A377J3J2</accession>
<evidence type="ECO:0000313" key="10">
    <source>
        <dbReference type="EMBL" id="STO96899.1"/>
    </source>
</evidence>
<evidence type="ECO:0000256" key="5">
    <source>
        <dbReference type="ARBA" id="ARBA00022840"/>
    </source>
</evidence>
<keyword evidence="5 8" id="KW-0067">ATP-binding</keyword>
<dbReference type="GO" id="GO:0006207">
    <property type="term" value="P:'de novo' pyrimidine nucleobase biosynthetic process"/>
    <property type="evidence" value="ECO:0007669"/>
    <property type="project" value="InterPro"/>
</dbReference>
<dbReference type="UniPathway" id="UPA00070">
    <property type="reaction ID" value="UER00115"/>
</dbReference>
<evidence type="ECO:0000256" key="1">
    <source>
        <dbReference type="ARBA" id="ARBA00005077"/>
    </source>
</evidence>
<dbReference type="InterPro" id="IPR050472">
    <property type="entry name" value="Anth_synth/Amidotransfase"/>
</dbReference>
<feature type="region of interest" description="CPSase" evidence="8">
    <location>
        <begin position="1"/>
        <end position="191"/>
    </location>
</feature>
<protein>
    <recommendedName>
        <fullName evidence="8">Carbamoyl phosphate synthase small chain</fullName>
        <ecNumber evidence="8">6.3.5.5</ecNumber>
    </recommendedName>
    <alternativeName>
        <fullName evidence="8">Carbamoyl phosphate synthetase glutamine chain</fullName>
    </alternativeName>
</protein>
<keyword evidence="3 8" id="KW-0436">Ligase</keyword>
<dbReference type="HAMAP" id="MF_01209">
    <property type="entry name" value="CPSase_S_chain"/>
    <property type="match status" value="1"/>
</dbReference>